<dbReference type="GO" id="GO:0030170">
    <property type="term" value="F:pyridoxal phosphate binding"/>
    <property type="evidence" value="ECO:0007669"/>
    <property type="project" value="InterPro"/>
</dbReference>
<comment type="cofactor">
    <cofactor evidence="1">
        <name>pyridoxal 5'-phosphate</name>
        <dbReference type="ChEBI" id="CHEBI:597326"/>
    </cofactor>
</comment>
<evidence type="ECO:0000313" key="7">
    <source>
        <dbReference type="EMBL" id="CAB4659957.1"/>
    </source>
</evidence>
<dbReference type="InterPro" id="IPR004839">
    <property type="entry name" value="Aminotransferase_I/II_large"/>
</dbReference>
<keyword evidence="3" id="KW-0663">Pyridoxal phosphate</keyword>
<dbReference type="Gene3D" id="3.90.1150.10">
    <property type="entry name" value="Aspartate Aminotransferase, domain 1"/>
    <property type="match status" value="1"/>
</dbReference>
<dbReference type="SUPFAM" id="SSF53383">
    <property type="entry name" value="PLP-dependent transferases"/>
    <property type="match status" value="1"/>
</dbReference>
<protein>
    <recommendedName>
        <fullName evidence="2">cysteine-S-conjugate beta-lyase</fullName>
        <ecNumber evidence="2">4.4.1.13</ecNumber>
    </recommendedName>
</protein>
<evidence type="ECO:0000259" key="6">
    <source>
        <dbReference type="Pfam" id="PF00155"/>
    </source>
</evidence>
<accession>A0A6J6LD94</accession>
<organism evidence="7">
    <name type="scientific">freshwater metagenome</name>
    <dbReference type="NCBI Taxonomy" id="449393"/>
    <lineage>
        <taxon>unclassified sequences</taxon>
        <taxon>metagenomes</taxon>
        <taxon>ecological metagenomes</taxon>
    </lineage>
</organism>
<evidence type="ECO:0000256" key="1">
    <source>
        <dbReference type="ARBA" id="ARBA00001933"/>
    </source>
</evidence>
<dbReference type="CDD" id="cd00609">
    <property type="entry name" value="AAT_like"/>
    <property type="match status" value="1"/>
</dbReference>
<comment type="similarity">
    <text evidence="5">Belongs to the class-II pyridoxal-phosphate-dependent aminotransferase family. MalY/PatB cystathionine beta-lyase subfamily.</text>
</comment>
<dbReference type="InterPro" id="IPR015424">
    <property type="entry name" value="PyrdxlP-dep_Trfase"/>
</dbReference>
<feature type="domain" description="Aminotransferase class I/classII large" evidence="6">
    <location>
        <begin position="59"/>
        <end position="379"/>
    </location>
</feature>
<dbReference type="Pfam" id="PF00155">
    <property type="entry name" value="Aminotran_1_2"/>
    <property type="match status" value="1"/>
</dbReference>
<keyword evidence="4" id="KW-0456">Lyase</keyword>
<evidence type="ECO:0000256" key="5">
    <source>
        <dbReference type="ARBA" id="ARBA00037974"/>
    </source>
</evidence>
<proteinExistence type="inferred from homology"/>
<reference evidence="7" key="1">
    <citation type="submission" date="2020-05" db="EMBL/GenBank/DDBJ databases">
        <authorList>
            <person name="Chiriac C."/>
            <person name="Salcher M."/>
            <person name="Ghai R."/>
            <person name="Kavagutti S V."/>
        </authorList>
    </citation>
    <scope>NUCLEOTIDE SEQUENCE</scope>
</reference>
<dbReference type="PANTHER" id="PTHR43525">
    <property type="entry name" value="PROTEIN MALY"/>
    <property type="match status" value="1"/>
</dbReference>
<gene>
    <name evidence="7" type="ORF">UFOPK2288_00376</name>
</gene>
<sequence>MAEEQVRILSLEELRTHRSTKWRDFPSDVLPLPVAEMDFAVAEPIRALLADMVAHSDLGYLGPIPELAIAFAKFSQSRWNWSVDPEQVHTVTDVGVGVVEVLRLFTKPGDKVLLSSPIYHNFYTWMDETGLEKVDVPFLHGVDGWEMDFEGIKRAYKSGIKVHLLCNPHNPLGRVYLKEELEQIAELAKEHGVLVISDEIHAPLTFAEATFIPFLSLGPIAQEVGITVTAASKAWNIAGLKCAIVVSQSKTMNKKLALLPPATHYRASLLGGFATATAFADGEPWLNAVLKILDSNRHFLKTLLVDKLPTVRYEVPECSYLAWIDLSTLNLGENPTKVLLERGKVAFNAGQTFGPDTSQFIRLNFATSQEVLSEAVDRIVQVI</sequence>
<dbReference type="Gene3D" id="3.40.640.10">
    <property type="entry name" value="Type I PLP-dependent aspartate aminotransferase-like (Major domain)"/>
    <property type="match status" value="1"/>
</dbReference>
<dbReference type="AlphaFoldDB" id="A0A6J6LD94"/>
<name>A0A6J6LD94_9ZZZZ</name>
<dbReference type="InterPro" id="IPR015422">
    <property type="entry name" value="PyrdxlP-dep_Trfase_small"/>
</dbReference>
<evidence type="ECO:0000256" key="4">
    <source>
        <dbReference type="ARBA" id="ARBA00023239"/>
    </source>
</evidence>
<evidence type="ECO:0000256" key="3">
    <source>
        <dbReference type="ARBA" id="ARBA00022898"/>
    </source>
</evidence>
<dbReference type="PANTHER" id="PTHR43525:SF2">
    <property type="entry name" value="CYSTATHIONINE BETA-LYASE-RELATED"/>
    <property type="match status" value="1"/>
</dbReference>
<dbReference type="EMBL" id="CAEZWS010000012">
    <property type="protein sequence ID" value="CAB4659957.1"/>
    <property type="molecule type" value="Genomic_DNA"/>
</dbReference>
<evidence type="ECO:0000256" key="2">
    <source>
        <dbReference type="ARBA" id="ARBA00012224"/>
    </source>
</evidence>
<dbReference type="EC" id="4.4.1.13" evidence="2"/>
<dbReference type="InterPro" id="IPR015421">
    <property type="entry name" value="PyrdxlP-dep_Trfase_major"/>
</dbReference>
<dbReference type="InterPro" id="IPR051798">
    <property type="entry name" value="Class-II_PLP-Dep_Aminotrans"/>
</dbReference>
<dbReference type="GO" id="GO:0047804">
    <property type="term" value="F:cysteine-S-conjugate beta-lyase activity"/>
    <property type="evidence" value="ECO:0007669"/>
    <property type="project" value="UniProtKB-EC"/>
</dbReference>